<proteinExistence type="predicted"/>
<name>A0ACB7PAM0_9PEZI</name>
<organism evidence="1 2">
    <name type="scientific">Chaetomium tenue</name>
    <dbReference type="NCBI Taxonomy" id="1854479"/>
    <lineage>
        <taxon>Eukaryota</taxon>
        <taxon>Fungi</taxon>
        <taxon>Dikarya</taxon>
        <taxon>Ascomycota</taxon>
        <taxon>Pezizomycotina</taxon>
        <taxon>Sordariomycetes</taxon>
        <taxon>Sordariomycetidae</taxon>
        <taxon>Sordariales</taxon>
        <taxon>Chaetomiaceae</taxon>
        <taxon>Chaetomium</taxon>
    </lineage>
</organism>
<protein>
    <submittedName>
        <fullName evidence="1">Velvet factor-domain-containing protein</fullName>
    </submittedName>
</protein>
<sequence>MSAAVDFAHHNFGRRTHLDGMAQHHNYHEPYAPGNGHYGQEQPFQQPSQPRQLPRLPPMSTMIPAAASNPSPVLSNNGRDGPYHGGRSSYYSDYATPSPVGQTPPQFPIPNSDPHPMSKRAVDIRHSPSLSSAASDRSNEEMAQELRLRHMGNLHDPHSQGPMPRQPIHYPSPRSRGGSLQHDMSLPPVLAKIPSATSYSSPSIIPNGRPPAPQLPRSPPSTQPSTSPRQEPKSMSISNLLTGGSNNSNNNTTTTAATTTTITNGSTPNGSSSHHHHPHPLPAAPAPPRTPTSEHRITVRQQPSAARSCGFGERDRRVIDPPPIVQLTIHDTTLSKDEVARRLRHQFSVVHCSIWDEKGQKDMSSMPEDFRQQRRLMGTLVASPFVGLDEKGEEGCFFCFPDLSCRTPGVFRLKFALVVLDPARMCTGDRSAIVATAMSESFQVYNAKDFPGMQASTLLTKRLKEQGCLISIKKGNEKREVGGAGGSGRGEEDEDDEDGEGEDGGDGGSGGGHGEGKGRGRKRVKR</sequence>
<gene>
    <name evidence="1" type="ORF">F5144DRAFT_600993</name>
</gene>
<evidence type="ECO:0000313" key="1">
    <source>
        <dbReference type="EMBL" id="KAH6636229.1"/>
    </source>
</evidence>
<evidence type="ECO:0000313" key="2">
    <source>
        <dbReference type="Proteomes" id="UP000724584"/>
    </source>
</evidence>
<dbReference type="EMBL" id="JAGIZQ010000003">
    <property type="protein sequence ID" value="KAH6636229.1"/>
    <property type="molecule type" value="Genomic_DNA"/>
</dbReference>
<dbReference type="Proteomes" id="UP000724584">
    <property type="component" value="Unassembled WGS sequence"/>
</dbReference>
<reference evidence="1 2" key="1">
    <citation type="journal article" date="2021" name="Nat. Commun.">
        <title>Genetic determinants of endophytism in the Arabidopsis root mycobiome.</title>
        <authorList>
            <person name="Mesny F."/>
            <person name="Miyauchi S."/>
            <person name="Thiergart T."/>
            <person name="Pickel B."/>
            <person name="Atanasova L."/>
            <person name="Karlsson M."/>
            <person name="Huettel B."/>
            <person name="Barry K.W."/>
            <person name="Haridas S."/>
            <person name="Chen C."/>
            <person name="Bauer D."/>
            <person name="Andreopoulos W."/>
            <person name="Pangilinan J."/>
            <person name="LaButti K."/>
            <person name="Riley R."/>
            <person name="Lipzen A."/>
            <person name="Clum A."/>
            <person name="Drula E."/>
            <person name="Henrissat B."/>
            <person name="Kohler A."/>
            <person name="Grigoriev I.V."/>
            <person name="Martin F.M."/>
            <person name="Hacquard S."/>
        </authorList>
    </citation>
    <scope>NUCLEOTIDE SEQUENCE [LARGE SCALE GENOMIC DNA]</scope>
    <source>
        <strain evidence="1 2">MPI-SDFR-AT-0079</strain>
    </source>
</reference>
<keyword evidence="2" id="KW-1185">Reference proteome</keyword>
<comment type="caution">
    <text evidence="1">The sequence shown here is derived from an EMBL/GenBank/DDBJ whole genome shotgun (WGS) entry which is preliminary data.</text>
</comment>
<accession>A0ACB7PAM0</accession>